<evidence type="ECO:0000259" key="3">
    <source>
        <dbReference type="PROSITE" id="PS51295"/>
    </source>
</evidence>
<proteinExistence type="predicted"/>
<dbReference type="EMBL" id="JAIULA010000008">
    <property type="protein sequence ID" value="MCP0886727.1"/>
    <property type="molecule type" value="Genomic_DNA"/>
</dbReference>
<keyword evidence="5" id="KW-1185">Reference proteome</keyword>
<reference evidence="4 5" key="1">
    <citation type="journal article" date="2023" name="Int. J. Syst. Evol. Microbiol.">
        <title>Ligilactobacillus ubinensis sp. nov., a novel species isolated from the wild ferment of a durian fruit (Durio zibethinus).</title>
        <authorList>
            <person name="Heng Y.C."/>
            <person name="Menon N."/>
            <person name="Chen B."/>
            <person name="Loo B.Z.L."/>
            <person name="Wong G.W.J."/>
            <person name="Lim A.C.H."/>
            <person name="Silvaraju S."/>
            <person name="Kittelmann S."/>
        </authorList>
    </citation>
    <scope>NUCLEOTIDE SEQUENCE [LARGE SCALE GENOMIC DNA]</scope>
    <source>
        <strain evidence="4 5">WILCCON 0076</strain>
    </source>
</reference>
<dbReference type="InterPro" id="IPR051925">
    <property type="entry name" value="RNA-binding_domain"/>
</dbReference>
<keyword evidence="1 2" id="KW-0694">RNA-binding</keyword>
<dbReference type="InterPro" id="IPR017924">
    <property type="entry name" value="RNA-binding_YhbY"/>
</dbReference>
<evidence type="ECO:0000313" key="4">
    <source>
        <dbReference type="EMBL" id="MCP0886727.1"/>
    </source>
</evidence>
<evidence type="ECO:0000313" key="5">
    <source>
        <dbReference type="Proteomes" id="UP001139006"/>
    </source>
</evidence>
<dbReference type="SMART" id="SM01103">
    <property type="entry name" value="CRS1_YhbY"/>
    <property type="match status" value="1"/>
</dbReference>
<dbReference type="InterPro" id="IPR001890">
    <property type="entry name" value="RNA-binding_CRM"/>
</dbReference>
<organism evidence="4 5">
    <name type="scientific">Ligilactobacillus ubinensis</name>
    <dbReference type="NCBI Taxonomy" id="2876789"/>
    <lineage>
        <taxon>Bacteria</taxon>
        <taxon>Bacillati</taxon>
        <taxon>Bacillota</taxon>
        <taxon>Bacilli</taxon>
        <taxon>Lactobacillales</taxon>
        <taxon>Lactobacillaceae</taxon>
        <taxon>Ligilactobacillus</taxon>
    </lineage>
</organism>
<feature type="domain" description="CRM" evidence="3">
    <location>
        <begin position="5"/>
        <end position="101"/>
    </location>
</feature>
<sequence>MDNTKTLRGKQKRYLRAQAHGMRPIFQVGKEGVSSEWLTQIKIAIEKRELLKINILQNASVEPEEVTEYIETNSQIKVVQKIGHVLVLYCPAKVKENRNISLEVAKI</sequence>
<dbReference type="GO" id="GO:0003723">
    <property type="term" value="F:RNA binding"/>
    <property type="evidence" value="ECO:0007669"/>
    <property type="project" value="UniProtKB-UniRule"/>
</dbReference>
<dbReference type="Gene3D" id="3.30.110.60">
    <property type="entry name" value="YhbY-like"/>
    <property type="match status" value="1"/>
</dbReference>
<evidence type="ECO:0000256" key="1">
    <source>
        <dbReference type="ARBA" id="ARBA00022884"/>
    </source>
</evidence>
<name>A0A9X2FJ96_9LACO</name>
<dbReference type="Proteomes" id="UP001139006">
    <property type="component" value="Unassembled WGS sequence"/>
</dbReference>
<gene>
    <name evidence="4" type="primary">yhbY</name>
    <name evidence="4" type="ORF">LB941_05165</name>
</gene>
<dbReference type="AlphaFoldDB" id="A0A9X2FJ96"/>
<comment type="caution">
    <text evidence="4">The sequence shown here is derived from an EMBL/GenBank/DDBJ whole genome shotgun (WGS) entry which is preliminary data.</text>
</comment>
<protein>
    <submittedName>
        <fullName evidence="4">Ribosome assembly RNA-binding protein YhbY</fullName>
    </submittedName>
</protein>
<dbReference type="NCBIfam" id="TIGR00253">
    <property type="entry name" value="RNA_bind_YhbY"/>
    <property type="match status" value="1"/>
</dbReference>
<evidence type="ECO:0000256" key="2">
    <source>
        <dbReference type="PROSITE-ProRule" id="PRU00626"/>
    </source>
</evidence>
<dbReference type="PANTHER" id="PTHR40065:SF3">
    <property type="entry name" value="RNA-BINDING PROTEIN YHBY"/>
    <property type="match status" value="1"/>
</dbReference>
<dbReference type="SUPFAM" id="SSF75471">
    <property type="entry name" value="YhbY-like"/>
    <property type="match status" value="1"/>
</dbReference>
<accession>A0A9X2FJ96</accession>
<dbReference type="InterPro" id="IPR035920">
    <property type="entry name" value="YhbY-like_sf"/>
</dbReference>
<dbReference type="Pfam" id="PF01985">
    <property type="entry name" value="CRS1_YhbY"/>
    <property type="match status" value="1"/>
</dbReference>
<dbReference type="RefSeq" id="WP_253360060.1">
    <property type="nucleotide sequence ID" value="NZ_JAIULA010000008.1"/>
</dbReference>
<dbReference type="PROSITE" id="PS51295">
    <property type="entry name" value="CRM"/>
    <property type="match status" value="1"/>
</dbReference>
<dbReference type="PANTHER" id="PTHR40065">
    <property type="entry name" value="RNA-BINDING PROTEIN YHBY"/>
    <property type="match status" value="1"/>
</dbReference>